<dbReference type="InterPro" id="IPR013105">
    <property type="entry name" value="TPR_2"/>
</dbReference>
<dbReference type="PROSITE" id="PS50005">
    <property type="entry name" value="TPR"/>
    <property type="match status" value="1"/>
</dbReference>
<organism evidence="3">
    <name type="scientific">marine metagenome</name>
    <dbReference type="NCBI Taxonomy" id="408172"/>
    <lineage>
        <taxon>unclassified sequences</taxon>
        <taxon>metagenomes</taxon>
        <taxon>ecological metagenomes</taxon>
    </lineage>
</organism>
<dbReference type="SMART" id="SM00028">
    <property type="entry name" value="TPR"/>
    <property type="match status" value="1"/>
</dbReference>
<protein>
    <submittedName>
        <fullName evidence="3">Uncharacterized protein</fullName>
    </submittedName>
</protein>
<dbReference type="AlphaFoldDB" id="A0A382APM1"/>
<gene>
    <name evidence="3" type="ORF">METZ01_LOCUS155791</name>
</gene>
<reference evidence="3" key="1">
    <citation type="submission" date="2018-05" db="EMBL/GenBank/DDBJ databases">
        <authorList>
            <person name="Lanie J.A."/>
            <person name="Ng W.-L."/>
            <person name="Kazmierczak K.M."/>
            <person name="Andrzejewski T.M."/>
            <person name="Davidsen T.M."/>
            <person name="Wayne K.J."/>
            <person name="Tettelin H."/>
            <person name="Glass J.I."/>
            <person name="Rusch D."/>
            <person name="Podicherti R."/>
            <person name="Tsui H.-C.T."/>
            <person name="Winkler M.E."/>
        </authorList>
    </citation>
    <scope>NUCLEOTIDE SEQUENCE</scope>
</reference>
<dbReference type="EMBL" id="UINC01026102">
    <property type="protein sequence ID" value="SVB02937.1"/>
    <property type="molecule type" value="Genomic_DNA"/>
</dbReference>
<dbReference type="Gene3D" id="1.25.40.10">
    <property type="entry name" value="Tetratricopeptide repeat domain"/>
    <property type="match status" value="1"/>
</dbReference>
<evidence type="ECO:0000256" key="1">
    <source>
        <dbReference type="ARBA" id="ARBA00022737"/>
    </source>
</evidence>
<feature type="non-terminal residue" evidence="3">
    <location>
        <position position="1"/>
    </location>
</feature>
<dbReference type="InterPro" id="IPR019734">
    <property type="entry name" value="TPR_rpt"/>
</dbReference>
<name>A0A382APM1_9ZZZZ</name>
<sequence length="65" mass="7458">ARYHYEQAVELDPSIALAHFYLARAYLKLQLGEKALASVEKAVVLDPSHESARMMRLDLRQIFGR</sequence>
<evidence type="ECO:0000256" key="2">
    <source>
        <dbReference type="ARBA" id="ARBA00022803"/>
    </source>
</evidence>
<keyword evidence="2" id="KW-0802">TPR repeat</keyword>
<dbReference type="Pfam" id="PF07719">
    <property type="entry name" value="TPR_2"/>
    <property type="match status" value="1"/>
</dbReference>
<accession>A0A382APM1</accession>
<evidence type="ECO:0000313" key="3">
    <source>
        <dbReference type="EMBL" id="SVB02937.1"/>
    </source>
</evidence>
<keyword evidence="1" id="KW-0677">Repeat</keyword>
<dbReference type="SUPFAM" id="SSF48452">
    <property type="entry name" value="TPR-like"/>
    <property type="match status" value="1"/>
</dbReference>
<dbReference type="InterPro" id="IPR011990">
    <property type="entry name" value="TPR-like_helical_dom_sf"/>
</dbReference>
<proteinExistence type="predicted"/>